<keyword evidence="4" id="KW-1003">Cell membrane</keyword>
<dbReference type="EMBL" id="CADCUI010000079">
    <property type="protein sequence ID" value="CAA9365557.1"/>
    <property type="molecule type" value="Genomic_DNA"/>
</dbReference>
<dbReference type="PANTHER" id="PTHR21716">
    <property type="entry name" value="TRANSMEMBRANE PROTEIN"/>
    <property type="match status" value="1"/>
</dbReference>
<comment type="similarity">
    <text evidence="2">Belongs to the autoinducer-2 exporter (AI-2E) (TC 2.A.86) family.</text>
</comment>
<evidence type="ECO:0000256" key="7">
    <source>
        <dbReference type="ARBA" id="ARBA00023136"/>
    </source>
</evidence>
<keyword evidence="7 8" id="KW-0472">Membrane</keyword>
<reference evidence="9" key="1">
    <citation type="submission" date="2020-02" db="EMBL/GenBank/DDBJ databases">
        <authorList>
            <person name="Meier V. D."/>
        </authorList>
    </citation>
    <scope>NUCLEOTIDE SEQUENCE</scope>
    <source>
        <strain evidence="9">AVDCRST_MAG34</strain>
    </source>
</reference>
<keyword evidence="5 8" id="KW-0812">Transmembrane</keyword>
<evidence type="ECO:0000256" key="1">
    <source>
        <dbReference type="ARBA" id="ARBA00004651"/>
    </source>
</evidence>
<evidence type="ECO:0000256" key="6">
    <source>
        <dbReference type="ARBA" id="ARBA00022989"/>
    </source>
</evidence>
<dbReference type="AlphaFoldDB" id="A0A6J4MPW0"/>
<feature type="transmembrane region" description="Helical" evidence="8">
    <location>
        <begin position="30"/>
        <end position="48"/>
    </location>
</feature>
<dbReference type="GO" id="GO:0055085">
    <property type="term" value="P:transmembrane transport"/>
    <property type="evidence" value="ECO:0007669"/>
    <property type="project" value="TreeGrafter"/>
</dbReference>
<feature type="transmembrane region" description="Helical" evidence="8">
    <location>
        <begin position="289"/>
        <end position="311"/>
    </location>
</feature>
<protein>
    <recommendedName>
        <fullName evidence="10">AI-2E family transporter</fullName>
    </recommendedName>
</protein>
<comment type="subcellular location">
    <subcellularLocation>
        <location evidence="1">Cell membrane</location>
        <topology evidence="1">Multi-pass membrane protein</topology>
    </subcellularLocation>
</comment>
<evidence type="ECO:0000256" key="5">
    <source>
        <dbReference type="ARBA" id="ARBA00022692"/>
    </source>
</evidence>
<proteinExistence type="inferred from homology"/>
<evidence type="ECO:0000313" key="9">
    <source>
        <dbReference type="EMBL" id="CAA9365557.1"/>
    </source>
</evidence>
<dbReference type="GO" id="GO:0005886">
    <property type="term" value="C:plasma membrane"/>
    <property type="evidence" value="ECO:0007669"/>
    <property type="project" value="UniProtKB-SubCell"/>
</dbReference>
<feature type="transmembrane region" description="Helical" evidence="8">
    <location>
        <begin position="170"/>
        <end position="188"/>
    </location>
</feature>
<sequence>MAEPLAPSDGVADRPARALVGTALAEVARWCLRGLIIATAVVAVFYLVSKLWVVVLPALLALLLSTVLWPAARVLRRVLPASAAAATAMVGALTPLLGLGALVSARVADQFDDVAGSVVSGLEQVQDWTTRPPLNLSDDDLGGLIARGTSELQGRAQDIAGWTLSGVSTAGSLTVTAVLTLVLSFFFLKDGPAFLPWVARWLPRGASRHVAEVCSRVWGVLGGFIRAQAGVGLADAVGIGVGLAVLGVPLAFPLAVLTFVGAFVPIVGAFITGILAVLVALVTQGTTTALLVIGLVVLVQQLESIVLSPLLMGRSLALHPALVIVAVSAGGTIAGVAGAFLAVPALAVATTLARYAKEQVDEVGRTASSPIEP</sequence>
<accession>A0A6J4MPW0</accession>
<evidence type="ECO:0000256" key="8">
    <source>
        <dbReference type="SAM" id="Phobius"/>
    </source>
</evidence>
<name>A0A6J4MPW0_9ACTN</name>
<dbReference type="PANTHER" id="PTHR21716:SF53">
    <property type="entry name" value="PERMEASE PERM-RELATED"/>
    <property type="match status" value="1"/>
</dbReference>
<feature type="transmembrane region" description="Helical" evidence="8">
    <location>
        <begin position="54"/>
        <end position="72"/>
    </location>
</feature>
<evidence type="ECO:0000256" key="4">
    <source>
        <dbReference type="ARBA" id="ARBA00022475"/>
    </source>
</evidence>
<evidence type="ECO:0000256" key="2">
    <source>
        <dbReference type="ARBA" id="ARBA00009773"/>
    </source>
</evidence>
<gene>
    <name evidence="9" type="ORF">AVDCRST_MAG34-2915</name>
</gene>
<keyword evidence="3" id="KW-0813">Transport</keyword>
<evidence type="ECO:0008006" key="10">
    <source>
        <dbReference type="Google" id="ProtNLM"/>
    </source>
</evidence>
<dbReference type="Pfam" id="PF01594">
    <property type="entry name" value="AI-2E_transport"/>
    <property type="match status" value="1"/>
</dbReference>
<evidence type="ECO:0000256" key="3">
    <source>
        <dbReference type="ARBA" id="ARBA00022448"/>
    </source>
</evidence>
<feature type="transmembrane region" description="Helical" evidence="8">
    <location>
        <begin position="323"/>
        <end position="349"/>
    </location>
</feature>
<organism evidence="9">
    <name type="scientific">uncultured Nocardioidaceae bacterium</name>
    <dbReference type="NCBI Taxonomy" id="253824"/>
    <lineage>
        <taxon>Bacteria</taxon>
        <taxon>Bacillati</taxon>
        <taxon>Actinomycetota</taxon>
        <taxon>Actinomycetes</taxon>
        <taxon>Propionibacteriales</taxon>
        <taxon>Nocardioidaceae</taxon>
        <taxon>environmental samples</taxon>
    </lineage>
</organism>
<dbReference type="InterPro" id="IPR002549">
    <property type="entry name" value="AI-2E-like"/>
</dbReference>
<feature type="transmembrane region" description="Helical" evidence="8">
    <location>
        <begin position="262"/>
        <end position="282"/>
    </location>
</feature>
<keyword evidence="6 8" id="KW-1133">Transmembrane helix</keyword>
<feature type="transmembrane region" description="Helical" evidence="8">
    <location>
        <begin position="84"/>
        <end position="103"/>
    </location>
</feature>